<keyword evidence="1" id="KW-0812">Transmembrane</keyword>
<organism evidence="2 3">
    <name type="scientific">Natronobacterium haloterrestre</name>
    <name type="common">Halobiforma haloterrestris</name>
    <dbReference type="NCBI Taxonomy" id="148448"/>
    <lineage>
        <taxon>Archaea</taxon>
        <taxon>Methanobacteriati</taxon>
        <taxon>Methanobacteriota</taxon>
        <taxon>Stenosarchaea group</taxon>
        <taxon>Halobacteria</taxon>
        <taxon>Halobacteriales</taxon>
        <taxon>Natrialbaceae</taxon>
        <taxon>Natronobacterium</taxon>
    </lineage>
</organism>
<name>A0A1I1EHK5_NATHA</name>
<keyword evidence="1" id="KW-1133">Transmembrane helix</keyword>
<keyword evidence="1" id="KW-0472">Membrane</keyword>
<accession>A0A1I1EHK5</accession>
<feature type="transmembrane region" description="Helical" evidence="1">
    <location>
        <begin position="49"/>
        <end position="71"/>
    </location>
</feature>
<keyword evidence="3" id="KW-1185">Reference proteome</keyword>
<dbReference type="OrthoDB" id="168759at2157"/>
<feature type="transmembrane region" description="Helical" evidence="1">
    <location>
        <begin position="21"/>
        <end position="43"/>
    </location>
</feature>
<gene>
    <name evidence="2" type="ORF">SAMN05444422_102442</name>
</gene>
<proteinExistence type="predicted"/>
<sequence length="73" mass="8039">MTANGGDRTGVGLEGRGKENWFRFGIYLAFLYATFTLAIVYLLRLDQTFGLVAAVVGGIAFGLAIMIYVFYFT</sequence>
<dbReference type="Proteomes" id="UP000199161">
    <property type="component" value="Unassembled WGS sequence"/>
</dbReference>
<dbReference type="RefSeq" id="WP_089786292.1">
    <property type="nucleotide sequence ID" value="NZ_FOKW01000002.1"/>
</dbReference>
<evidence type="ECO:0000313" key="3">
    <source>
        <dbReference type="Proteomes" id="UP000199161"/>
    </source>
</evidence>
<dbReference type="EMBL" id="FOKW01000002">
    <property type="protein sequence ID" value="SFB86156.1"/>
    <property type="molecule type" value="Genomic_DNA"/>
</dbReference>
<evidence type="ECO:0000256" key="1">
    <source>
        <dbReference type="SAM" id="Phobius"/>
    </source>
</evidence>
<evidence type="ECO:0000313" key="2">
    <source>
        <dbReference type="EMBL" id="SFB86156.1"/>
    </source>
</evidence>
<protein>
    <submittedName>
        <fullName evidence="2">Uncharacterized protein</fullName>
    </submittedName>
</protein>
<dbReference type="AlphaFoldDB" id="A0A1I1EHK5"/>
<reference evidence="3" key="1">
    <citation type="submission" date="2016-10" db="EMBL/GenBank/DDBJ databases">
        <authorList>
            <person name="Varghese N."/>
            <person name="Submissions S."/>
        </authorList>
    </citation>
    <scope>NUCLEOTIDE SEQUENCE [LARGE SCALE GENOMIC DNA]</scope>
    <source>
        <strain evidence="3">DSM 13078</strain>
    </source>
</reference>